<evidence type="ECO:0000313" key="5">
    <source>
        <dbReference type="EMBL" id="QIJ04742.1"/>
    </source>
</evidence>
<dbReference type="GO" id="GO:0046872">
    <property type="term" value="F:metal ion binding"/>
    <property type="evidence" value="ECO:0007669"/>
    <property type="project" value="UniProtKB-KW"/>
</dbReference>
<dbReference type="EMBL" id="CP045857">
    <property type="protein sequence ID" value="QIJ04742.1"/>
    <property type="molecule type" value="Genomic_DNA"/>
</dbReference>
<accession>A0A6G7LSJ2</accession>
<dbReference type="SFLD" id="SFLDS00003">
    <property type="entry name" value="Haloacid_Dehalogenase"/>
    <property type="match status" value="1"/>
</dbReference>
<dbReference type="SFLD" id="SFLDG01129">
    <property type="entry name" value="C1.5:_HAD__Beta-PGM__Phosphata"/>
    <property type="match status" value="1"/>
</dbReference>
<dbReference type="PANTHER" id="PTHR43434:SF23">
    <property type="entry name" value="PHOSPHOGLYCOLATE PHOSPHATASE"/>
    <property type="match status" value="1"/>
</dbReference>
<dbReference type="SUPFAM" id="SSF56784">
    <property type="entry name" value="HAD-like"/>
    <property type="match status" value="1"/>
</dbReference>
<protein>
    <submittedName>
        <fullName evidence="5">HAD-IA family hydrolase</fullName>
    </submittedName>
</protein>
<evidence type="ECO:0000256" key="4">
    <source>
        <dbReference type="ARBA" id="ARBA00023277"/>
    </source>
</evidence>
<organism evidence="5 6">
    <name type="scientific">Shewanella chilikensis</name>
    <dbReference type="NCBI Taxonomy" id="558541"/>
    <lineage>
        <taxon>Bacteria</taxon>
        <taxon>Pseudomonadati</taxon>
        <taxon>Pseudomonadota</taxon>
        <taxon>Gammaproteobacteria</taxon>
        <taxon>Alteromonadales</taxon>
        <taxon>Shewanellaceae</taxon>
        <taxon>Shewanella</taxon>
    </lineage>
</organism>
<dbReference type="InterPro" id="IPR023214">
    <property type="entry name" value="HAD_sf"/>
</dbReference>
<dbReference type="SFLD" id="SFLDG01135">
    <property type="entry name" value="C1.5.6:_HAD__Beta-PGM__Phospha"/>
    <property type="match status" value="1"/>
</dbReference>
<dbReference type="InterPro" id="IPR023198">
    <property type="entry name" value="PGP-like_dom2"/>
</dbReference>
<dbReference type="AlphaFoldDB" id="A0A6G7LSJ2"/>
<dbReference type="InterPro" id="IPR036412">
    <property type="entry name" value="HAD-like_sf"/>
</dbReference>
<dbReference type="InterPro" id="IPR050155">
    <property type="entry name" value="HAD-like_hydrolase_sf"/>
</dbReference>
<name>A0A6G7LSJ2_9GAMM</name>
<evidence type="ECO:0000256" key="3">
    <source>
        <dbReference type="ARBA" id="ARBA00022842"/>
    </source>
</evidence>
<keyword evidence="2 5" id="KW-0378">Hydrolase</keyword>
<dbReference type="InterPro" id="IPR041492">
    <property type="entry name" value="HAD_2"/>
</dbReference>
<dbReference type="PANTHER" id="PTHR43434">
    <property type="entry name" value="PHOSPHOGLYCOLATE PHOSPHATASE"/>
    <property type="match status" value="1"/>
</dbReference>
<keyword evidence="1" id="KW-0479">Metal-binding</keyword>
<dbReference type="PRINTS" id="PR00413">
    <property type="entry name" value="HADHALOGNASE"/>
</dbReference>
<dbReference type="NCBIfam" id="TIGR01549">
    <property type="entry name" value="HAD-SF-IA-v1"/>
    <property type="match status" value="1"/>
</dbReference>
<dbReference type="InterPro" id="IPR006439">
    <property type="entry name" value="HAD-SF_hydro_IA"/>
</dbReference>
<dbReference type="GO" id="GO:0006281">
    <property type="term" value="P:DNA repair"/>
    <property type="evidence" value="ECO:0007669"/>
    <property type="project" value="TreeGrafter"/>
</dbReference>
<gene>
    <name evidence="5" type="ORF">GII14_11655</name>
</gene>
<dbReference type="GO" id="GO:0005829">
    <property type="term" value="C:cytosol"/>
    <property type="evidence" value="ECO:0007669"/>
    <property type="project" value="TreeGrafter"/>
</dbReference>
<dbReference type="Proteomes" id="UP000502117">
    <property type="component" value="Chromosome"/>
</dbReference>
<dbReference type="Pfam" id="PF13419">
    <property type="entry name" value="HAD_2"/>
    <property type="match status" value="1"/>
</dbReference>
<dbReference type="Gene3D" id="1.10.150.240">
    <property type="entry name" value="Putative phosphatase, domain 2"/>
    <property type="match status" value="1"/>
</dbReference>
<dbReference type="GO" id="GO:0008967">
    <property type="term" value="F:phosphoglycolate phosphatase activity"/>
    <property type="evidence" value="ECO:0007669"/>
    <property type="project" value="TreeGrafter"/>
</dbReference>
<dbReference type="Gene3D" id="3.40.50.1000">
    <property type="entry name" value="HAD superfamily/HAD-like"/>
    <property type="match status" value="1"/>
</dbReference>
<evidence type="ECO:0000256" key="2">
    <source>
        <dbReference type="ARBA" id="ARBA00022801"/>
    </source>
</evidence>
<keyword evidence="3" id="KW-0460">Magnesium</keyword>
<proteinExistence type="predicted"/>
<evidence type="ECO:0000256" key="1">
    <source>
        <dbReference type="ARBA" id="ARBA00022723"/>
    </source>
</evidence>
<keyword evidence="4" id="KW-0119">Carbohydrate metabolism</keyword>
<sequence>MTPKLPFQGILFDLDGTLVDTAEDLTEALALALASRGVSIEDKRKLLRTLASHGSLAMVQAAVPQASAEEQEHLRQAMLREYDAVNGQKACLFEGIEALLDSALSRAMPLGIVTNKPARFTRPLLERMGLLKRFNAVISADTTRYRKPHPAPMLLGAQQLNCAPERILYLGDAERDIVAAQAVNMPSAIAMWGYLAAEDKPADWGADWQLNHPQAVMSLPLWQQ</sequence>
<reference evidence="5 6" key="1">
    <citation type="submission" date="2019-11" db="EMBL/GenBank/DDBJ databases">
        <title>Complete Genome Sequence of Shewanella chilikensis Strain DC57, Isolated from Corroded Seal Rings at a floating production facility in Australia.</title>
        <authorList>
            <person name="Salgar-Chaparro S.J."/>
            <person name="Castillo-Villamizar G.A."/>
            <person name="Poehlein A."/>
            <person name="Daniel R."/>
            <person name="Machuca L."/>
        </authorList>
    </citation>
    <scope>NUCLEOTIDE SEQUENCE [LARGE SCALE GENOMIC DNA]</scope>
    <source>
        <strain evidence="5 6">DC57</strain>
    </source>
</reference>
<dbReference type="RefSeq" id="WP_165565094.1">
    <property type="nucleotide sequence ID" value="NZ_CP045857.1"/>
</dbReference>
<evidence type="ECO:0000313" key="6">
    <source>
        <dbReference type="Proteomes" id="UP000502117"/>
    </source>
</evidence>
<dbReference type="KEGG" id="schk:GII14_11655"/>